<accession>A0A1H3NPS2</accession>
<feature type="transmembrane region" description="Helical" evidence="2">
    <location>
        <begin position="110"/>
        <end position="132"/>
    </location>
</feature>
<dbReference type="AlphaFoldDB" id="A0A1H3NPS2"/>
<dbReference type="RefSeq" id="WP_050042469.1">
    <property type="nucleotide sequence ID" value="NZ_CP069318.1"/>
</dbReference>
<reference evidence="3 4" key="1">
    <citation type="submission" date="2016-10" db="EMBL/GenBank/DDBJ databases">
        <authorList>
            <person name="de Groot N.N."/>
        </authorList>
    </citation>
    <scope>NUCLEOTIDE SEQUENCE [LARGE SCALE GENOMIC DNA]</scope>
    <source>
        <strain evidence="3 4">LMG 24775</strain>
    </source>
</reference>
<sequence length="157" mass="16950">MEIVPQASQSNSEPDDHDKGSIPNEAKFFQNTKRTERALLQKIEGLNVSADAKAILANLLRLSSQVGRRLVRIGRKILDLIFLTLDQFPTLAFATAVALVVGALLSAVPLIGTLLGALLSPLAIALGIAYGAKKEMDFPDLQDRIRLFVAQFKAALA</sequence>
<feature type="transmembrane region" description="Helical" evidence="2">
    <location>
        <begin position="77"/>
        <end position="104"/>
    </location>
</feature>
<evidence type="ECO:0000313" key="3">
    <source>
        <dbReference type="EMBL" id="SDY90911.1"/>
    </source>
</evidence>
<keyword evidence="2" id="KW-0812">Transmembrane</keyword>
<proteinExistence type="predicted"/>
<evidence type="ECO:0000256" key="1">
    <source>
        <dbReference type="SAM" id="MobiDB-lite"/>
    </source>
</evidence>
<name>A0A1H3NPS2_9BURK</name>
<dbReference type="Proteomes" id="UP000183417">
    <property type="component" value="Unassembled WGS sequence"/>
</dbReference>
<protein>
    <submittedName>
        <fullName evidence="3">Uncharacterized protein</fullName>
    </submittedName>
</protein>
<evidence type="ECO:0000313" key="4">
    <source>
        <dbReference type="Proteomes" id="UP000183417"/>
    </source>
</evidence>
<evidence type="ECO:0000256" key="2">
    <source>
        <dbReference type="SAM" id="Phobius"/>
    </source>
</evidence>
<dbReference type="EMBL" id="FNPE01000009">
    <property type="protein sequence ID" value="SDY90911.1"/>
    <property type="molecule type" value="Genomic_DNA"/>
</dbReference>
<gene>
    <name evidence="3" type="ORF">SAMN05421547_10982</name>
</gene>
<feature type="region of interest" description="Disordered" evidence="1">
    <location>
        <begin position="1"/>
        <end position="24"/>
    </location>
</feature>
<organism evidence="3 4">
    <name type="scientific">Delftia lacustris</name>
    <dbReference type="NCBI Taxonomy" id="558537"/>
    <lineage>
        <taxon>Bacteria</taxon>
        <taxon>Pseudomonadati</taxon>
        <taxon>Pseudomonadota</taxon>
        <taxon>Betaproteobacteria</taxon>
        <taxon>Burkholderiales</taxon>
        <taxon>Comamonadaceae</taxon>
        <taxon>Delftia</taxon>
    </lineage>
</organism>
<keyword evidence="2" id="KW-0472">Membrane</keyword>
<dbReference type="GeneID" id="94692355"/>
<feature type="compositionally biased region" description="Polar residues" evidence="1">
    <location>
        <begin position="1"/>
        <end position="12"/>
    </location>
</feature>
<keyword evidence="2" id="KW-1133">Transmembrane helix</keyword>